<dbReference type="InterPro" id="IPR025599">
    <property type="entry name" value="YjcZ"/>
</dbReference>
<gene>
    <name evidence="1" type="ORF">C8D84_11041</name>
</gene>
<proteinExistence type="predicted"/>
<dbReference type="RefSeq" id="WP_109591624.1">
    <property type="nucleotide sequence ID" value="NZ_CAJGZX010000057.1"/>
</dbReference>
<dbReference type="AlphaFoldDB" id="A0A2V2A2I5"/>
<keyword evidence="2" id="KW-1185">Reference proteome</keyword>
<evidence type="ECO:0000313" key="1">
    <source>
        <dbReference type="EMBL" id="PWK10132.1"/>
    </source>
</evidence>
<dbReference type="Pfam" id="PF13990">
    <property type="entry name" value="YjcZ"/>
    <property type="match status" value="1"/>
</dbReference>
<dbReference type="Proteomes" id="UP000245655">
    <property type="component" value="Unassembled WGS sequence"/>
</dbReference>
<reference evidence="1 2" key="1">
    <citation type="submission" date="2018-05" db="EMBL/GenBank/DDBJ databases">
        <title>Genomic Encyclopedia of Type Strains, Phase IV (KMG-IV): sequencing the most valuable type-strain genomes for metagenomic binning, comparative biology and taxonomic classification.</title>
        <authorList>
            <person name="Goeker M."/>
        </authorList>
    </citation>
    <scope>NUCLEOTIDE SEQUENCE [LARGE SCALE GENOMIC DNA]</scope>
    <source>
        <strain evidence="1 2">DSM 7229</strain>
    </source>
</reference>
<comment type="caution">
    <text evidence="1">The sequence shown here is derived from an EMBL/GenBank/DDBJ whole genome shotgun (WGS) entry which is preliminary data.</text>
</comment>
<name>A0A2V2A2I5_PSYIM</name>
<evidence type="ECO:0000313" key="2">
    <source>
        <dbReference type="Proteomes" id="UP000245655"/>
    </source>
</evidence>
<dbReference type="EMBL" id="QGGM01000010">
    <property type="protein sequence ID" value="PWK10132.1"/>
    <property type="molecule type" value="Genomic_DNA"/>
</dbReference>
<accession>A0A2V2A2I5</accession>
<protein>
    <submittedName>
        <fullName evidence="1">YjcZ-like protein</fullName>
    </submittedName>
</protein>
<sequence length="309" mass="35619">MNLSTYQQSIKENMPYLTDKMVIDFVNGLDAASELNNKTMQRSSFFSRNLSLVSGKTQQAQANINDHLIVGLEACQHYFHEILQSQDSHTHAILDIHQKLKKTQLGVSELTDYVLDFQQQIEQRVCQVSNRLDRLESYGYAYTQMGHVVAKLKAEKFSKLSLLGQCYTTLDTLYWGDFGLYLRTYSDDKKKDELLETLENELIATFKQNLQIGAKEDLHQSEWLSLPNERQETQVLQHALAYQGDWSGLSPNEYPIVFMATQYHDLPDDKKSEYKNLSLNMIDINRVSKRMIGEMNNRIESSRLTGIGL</sequence>
<dbReference type="GeneID" id="60255579"/>
<organism evidence="1 2">
    <name type="scientific">Psychrobacter immobilis</name>
    <dbReference type="NCBI Taxonomy" id="498"/>
    <lineage>
        <taxon>Bacteria</taxon>
        <taxon>Pseudomonadati</taxon>
        <taxon>Pseudomonadota</taxon>
        <taxon>Gammaproteobacteria</taxon>
        <taxon>Moraxellales</taxon>
        <taxon>Moraxellaceae</taxon>
        <taxon>Psychrobacter</taxon>
    </lineage>
</organism>